<dbReference type="Pfam" id="PF08613">
    <property type="entry name" value="Cyclin"/>
    <property type="match status" value="1"/>
</dbReference>
<dbReference type="EMBL" id="SNRW01013911">
    <property type="protein sequence ID" value="KAA6372080.1"/>
    <property type="molecule type" value="Genomic_DNA"/>
</dbReference>
<accession>A0A5J4UPV1</accession>
<protein>
    <recommendedName>
        <fullName evidence="3">Cyclin N-terminal domain-containing protein</fullName>
    </recommendedName>
</protein>
<proteinExistence type="predicted"/>
<organism evidence="1 2">
    <name type="scientific">Streblomastix strix</name>
    <dbReference type="NCBI Taxonomy" id="222440"/>
    <lineage>
        <taxon>Eukaryota</taxon>
        <taxon>Metamonada</taxon>
        <taxon>Preaxostyla</taxon>
        <taxon>Oxymonadida</taxon>
        <taxon>Streblomastigidae</taxon>
        <taxon>Streblomastix</taxon>
    </lineage>
</organism>
<sequence>MNSQPSANSQESDQTTIQDYLSTQNGIEQPQFDTAQPDDAFLAFVATDLSIGAYNQPNTGADADPITMINFDGTAQIRFPDGRVIAESSQNAKTNEIFGILCTVRNSFEMRKTEIVQSMLFMRRILSKGRVTINPWSVSRLLIGSLILSIKVNRDDVIYNSFVAQALGVSYVRVNEWEISTLKGLEYEVGVNIEEYTQLEQALHSALIQ</sequence>
<comment type="caution">
    <text evidence="1">The sequence shown here is derived from an EMBL/GenBank/DDBJ whole genome shotgun (WGS) entry which is preliminary data.</text>
</comment>
<dbReference type="GO" id="GO:0019901">
    <property type="term" value="F:protein kinase binding"/>
    <property type="evidence" value="ECO:0007669"/>
    <property type="project" value="InterPro"/>
</dbReference>
<evidence type="ECO:0000313" key="2">
    <source>
        <dbReference type="Proteomes" id="UP000324800"/>
    </source>
</evidence>
<reference evidence="1 2" key="1">
    <citation type="submission" date="2019-03" db="EMBL/GenBank/DDBJ databases">
        <title>Single cell metagenomics reveals metabolic interactions within the superorganism composed of flagellate Streblomastix strix and complex community of Bacteroidetes bacteria on its surface.</title>
        <authorList>
            <person name="Treitli S.C."/>
            <person name="Kolisko M."/>
            <person name="Husnik F."/>
            <person name="Keeling P."/>
            <person name="Hampl V."/>
        </authorList>
    </citation>
    <scope>NUCLEOTIDE SEQUENCE [LARGE SCALE GENOMIC DNA]</scope>
    <source>
        <strain evidence="1">ST1C</strain>
    </source>
</reference>
<name>A0A5J4UPV1_9EUKA</name>
<dbReference type="Proteomes" id="UP000324800">
    <property type="component" value="Unassembled WGS sequence"/>
</dbReference>
<evidence type="ECO:0008006" key="3">
    <source>
        <dbReference type="Google" id="ProtNLM"/>
    </source>
</evidence>
<dbReference type="AlphaFoldDB" id="A0A5J4UPV1"/>
<dbReference type="Gene3D" id="1.10.472.10">
    <property type="entry name" value="Cyclin-like"/>
    <property type="match status" value="1"/>
</dbReference>
<dbReference type="OrthoDB" id="337735at2759"/>
<evidence type="ECO:0000313" key="1">
    <source>
        <dbReference type="EMBL" id="KAA6372080.1"/>
    </source>
</evidence>
<gene>
    <name evidence="1" type="ORF">EZS28_032393</name>
</gene>
<dbReference type="InterPro" id="IPR013922">
    <property type="entry name" value="Cyclin_PHO80-like"/>
</dbReference>